<keyword evidence="2" id="KW-1185">Reference proteome</keyword>
<name>A0A1C7F7K5_9VIBR</name>
<dbReference type="AlphaFoldDB" id="A0A1C7F7K5"/>
<reference evidence="1 2" key="1">
    <citation type="submission" date="2016-07" db="EMBL/GenBank/DDBJ databases">
        <title>Genome sequencing of Vibrio scophthalmi strain VS-05, an isolated from Paralichthys olivaceus.</title>
        <authorList>
            <person name="Han H.-J."/>
        </authorList>
    </citation>
    <scope>NUCLEOTIDE SEQUENCE [LARGE SCALE GENOMIC DNA]</scope>
    <source>
        <strain evidence="1 2">VS-05</strain>
    </source>
</reference>
<accession>A0A1C7F7K5</accession>
<sequence length="58" mass="7078">MQLEIPVLSRCYTTHGNRKYDCQSQRQDQRDWLIDKPKEVPLFQWEDIIINQHHSLII</sequence>
<dbReference type="GeneID" id="96871179"/>
<evidence type="ECO:0000313" key="2">
    <source>
        <dbReference type="Proteomes" id="UP000092528"/>
    </source>
</evidence>
<organism evidence="1 2">
    <name type="scientific">Vibrio scophthalmi</name>
    <dbReference type="NCBI Taxonomy" id="45658"/>
    <lineage>
        <taxon>Bacteria</taxon>
        <taxon>Pseudomonadati</taxon>
        <taxon>Pseudomonadota</taxon>
        <taxon>Gammaproteobacteria</taxon>
        <taxon>Vibrionales</taxon>
        <taxon>Vibrionaceae</taxon>
        <taxon>Vibrio</taxon>
    </lineage>
</organism>
<proteinExistence type="predicted"/>
<protein>
    <submittedName>
        <fullName evidence="1">Uncharacterized protein</fullName>
    </submittedName>
</protein>
<evidence type="ECO:0000313" key="1">
    <source>
        <dbReference type="EMBL" id="ANU35956.1"/>
    </source>
</evidence>
<dbReference type="Proteomes" id="UP000092528">
    <property type="component" value="Chromosome 1"/>
</dbReference>
<dbReference type="EMBL" id="CP016414">
    <property type="protein sequence ID" value="ANU35956.1"/>
    <property type="molecule type" value="Genomic_DNA"/>
</dbReference>
<dbReference type="RefSeq" id="WP_005600079.1">
    <property type="nucleotide sequence ID" value="NZ_CP016414.1"/>
</dbReference>
<gene>
    <name evidence="1" type="ORF">VSVS05_00824</name>
</gene>